<dbReference type="RefSeq" id="WP_151079534.1">
    <property type="nucleotide sequence ID" value="NZ_CP047647.1"/>
</dbReference>
<evidence type="ECO:0000313" key="2">
    <source>
        <dbReference type="Proteomes" id="UP000326380"/>
    </source>
</evidence>
<gene>
    <name evidence="1" type="ORF">F0P96_14010</name>
</gene>
<proteinExistence type="predicted"/>
<evidence type="ECO:0000313" key="1">
    <source>
        <dbReference type="EMBL" id="KAA9331357.1"/>
    </source>
</evidence>
<keyword evidence="2" id="KW-1185">Reference proteome</keyword>
<organism evidence="1 2">
    <name type="scientific">Hymenobacter busanensis</name>
    <dbReference type="NCBI Taxonomy" id="2607656"/>
    <lineage>
        <taxon>Bacteria</taxon>
        <taxon>Pseudomonadati</taxon>
        <taxon>Bacteroidota</taxon>
        <taxon>Cytophagia</taxon>
        <taxon>Cytophagales</taxon>
        <taxon>Hymenobacteraceae</taxon>
        <taxon>Hymenobacter</taxon>
    </lineage>
</organism>
<dbReference type="AlphaFoldDB" id="A0A7L5A3M4"/>
<name>A0A7L5A3M4_9BACT</name>
<protein>
    <submittedName>
        <fullName evidence="1">Uncharacterized protein</fullName>
    </submittedName>
</protein>
<reference evidence="1 2" key="1">
    <citation type="submission" date="2019-09" db="EMBL/GenBank/DDBJ databases">
        <title>Genome sequence of Hymenobacter sp. M3.</title>
        <authorList>
            <person name="Srinivasan S."/>
        </authorList>
    </citation>
    <scope>NUCLEOTIDE SEQUENCE [LARGE SCALE GENOMIC DNA]</scope>
    <source>
        <strain evidence="1 2">M3</strain>
    </source>
</reference>
<comment type="caution">
    <text evidence="1">The sequence shown here is derived from an EMBL/GenBank/DDBJ whole genome shotgun (WGS) entry which is preliminary data.</text>
</comment>
<sequence>MALPTGNSGSGGAERKIMEDYAAKMAGKPDAELLRYLTHRAEYREVAVLAALNELARRGQAHPDDARLRPELEAAAKSQAAQEDAARPEAPETASAAAPETAPALYSPLAIAMFSILPMSTMIGGGVLLGINLFRLRRLRALLGLVVFVVGYLLIGSQLLTWAIVQQGFNPYLGSLLFNIPAVLAYLLWFWPRYITTPAYRTRSLLIPVVVCFAVIWGMQKLMPYLIEQQPKEVRAEIERLMKR</sequence>
<dbReference type="EMBL" id="VTWU01000005">
    <property type="protein sequence ID" value="KAA9331357.1"/>
    <property type="molecule type" value="Genomic_DNA"/>
</dbReference>
<dbReference type="Proteomes" id="UP000326380">
    <property type="component" value="Unassembled WGS sequence"/>
</dbReference>
<accession>A0A7L5A3M4</accession>